<feature type="compositionally biased region" description="Basic and acidic residues" evidence="1">
    <location>
        <begin position="1"/>
        <end position="11"/>
    </location>
</feature>
<evidence type="ECO:0000256" key="1">
    <source>
        <dbReference type="SAM" id="MobiDB-lite"/>
    </source>
</evidence>
<feature type="compositionally biased region" description="Low complexity" evidence="1">
    <location>
        <begin position="104"/>
        <end position="120"/>
    </location>
</feature>
<keyword evidence="3" id="KW-1185">Reference proteome</keyword>
<feature type="compositionally biased region" description="Polar residues" evidence="1">
    <location>
        <begin position="764"/>
        <end position="796"/>
    </location>
</feature>
<protein>
    <submittedName>
        <fullName evidence="2">Uncharacterized protein</fullName>
    </submittedName>
</protein>
<feature type="region of interest" description="Disordered" evidence="1">
    <location>
        <begin position="1"/>
        <end position="133"/>
    </location>
</feature>
<organism evidence="2 3">
    <name type="scientific">Ceraceosorus bombacis</name>
    <dbReference type="NCBI Taxonomy" id="401625"/>
    <lineage>
        <taxon>Eukaryota</taxon>
        <taxon>Fungi</taxon>
        <taxon>Dikarya</taxon>
        <taxon>Basidiomycota</taxon>
        <taxon>Ustilaginomycotina</taxon>
        <taxon>Exobasidiomycetes</taxon>
        <taxon>Ceraceosorales</taxon>
        <taxon>Ceraceosoraceae</taxon>
        <taxon>Ceraceosorus</taxon>
    </lineage>
</organism>
<feature type="compositionally biased region" description="Low complexity" evidence="1">
    <location>
        <begin position="797"/>
        <end position="809"/>
    </location>
</feature>
<reference evidence="2 3" key="1">
    <citation type="submission" date="2014-09" db="EMBL/GenBank/DDBJ databases">
        <authorList>
            <person name="Magalhaes I.L.F."/>
            <person name="Oliveira U."/>
            <person name="Santos F.R."/>
            <person name="Vidigal T.H.D.A."/>
            <person name="Brescovit A.D."/>
            <person name="Santos A.J."/>
        </authorList>
    </citation>
    <scope>NUCLEOTIDE SEQUENCE [LARGE SCALE GENOMIC DNA]</scope>
</reference>
<dbReference type="OrthoDB" id="21648at2759"/>
<dbReference type="AlphaFoldDB" id="A0A0P1BEL7"/>
<dbReference type="EMBL" id="CCYA01000243">
    <property type="protein sequence ID" value="CEH14576.1"/>
    <property type="molecule type" value="Genomic_DNA"/>
</dbReference>
<feature type="compositionally biased region" description="Basic and acidic residues" evidence="1">
    <location>
        <begin position="700"/>
        <end position="712"/>
    </location>
</feature>
<feature type="region of interest" description="Disordered" evidence="1">
    <location>
        <begin position="678"/>
        <end position="844"/>
    </location>
</feature>
<sequence length="965" mass="102915">MSTRRSERSRAAADVGAEGSLEPSTSSAAPSSALPSTLKRKRGKAGEASPSMDGRAANGTLSPDERVTGRVARPRQANGRSESPVATDTAAPGVKDARTRKVDLSNGGLKSSSNGSTKKASSTEDSGIDDALHIDGRDDELMLEEEERQHFRLILESYAPGLLQRQVQITKVEAGASTAVCEVGPATLEETLAHREIGIRALRSFLLKLKDARADVSQEAYDRREALRSHEQDQGSVAALHAAHTARKAIPNHEQGCVALLLSLVDSIAANKRTNMSGGDGVGENEQAEARFKQEHSDHTRPVGSGSAARKIALHMLLPTGHYFTSAVEGDAGKIDPGCANVISIAPKARSKMPVPTLGSRALSAVKNKRSLKSVADNMRSTPTPPIGPDDDALGERIVPATHLYYDAWSSFTPTYDSSDSTLGLAGSRLMWSQGRRRRDELRAKGWADLKAEGKSRADLLAAPMVAPVAFASTKDAKRADSYLHEADFAGLHPDLHPDDLAAAYEELEDEETIEHRLTQSRALLKRLQELQDARLRRGYKSGREVAPSAEEQHTASQALGNLTELVKLRPRLELESGCSNLIPVASKLRAAAKSAAVDPALIDAGGEPGDGYWGTLDEASYGPEARRRRAAVATSPVLSLKPLAHPLGLVGPPVIADNETVKLPEGLEGRALERLNARPPISSPASPNDLQQGKAATSTDEKKKRGPHLLDRIAASRSYDATRQDPHDRPHRHLGQSSRAPNSARALTRPVPPPVTTPVPVTQAQHGQTHQLGQSLSVPQHTPGTTSPLSQRSPVQQVAHASPHPHAQAQERSRQSSISQPLRANTGAYSPHRAPTPDYSVHRPVANKPFFPVPAHAADARSPSPLAATPVSQSAHSAYTSSPSASRQRALSNASQGARSPVGSLSNGQPAFYPTNAGTAPLRHHGAYGPPNGRDMSPTQPRFQPHAPPPQARSSEEEEEEGNA</sequence>
<evidence type="ECO:0000313" key="2">
    <source>
        <dbReference type="EMBL" id="CEH14576.1"/>
    </source>
</evidence>
<accession>A0A0P1BEL7</accession>
<feature type="compositionally biased region" description="Low complexity" evidence="1">
    <location>
        <begin position="20"/>
        <end position="37"/>
    </location>
</feature>
<dbReference type="STRING" id="401625.A0A0P1BEL7"/>
<feature type="compositionally biased region" description="Polar residues" evidence="1">
    <location>
        <begin position="871"/>
        <end position="910"/>
    </location>
</feature>
<dbReference type="Proteomes" id="UP000054845">
    <property type="component" value="Unassembled WGS sequence"/>
</dbReference>
<feature type="region of interest" description="Disordered" evidence="1">
    <location>
        <begin position="857"/>
        <end position="965"/>
    </location>
</feature>
<feature type="compositionally biased region" description="Polar residues" evidence="1">
    <location>
        <begin position="684"/>
        <end position="699"/>
    </location>
</feature>
<proteinExistence type="predicted"/>
<evidence type="ECO:0000313" key="3">
    <source>
        <dbReference type="Proteomes" id="UP000054845"/>
    </source>
</evidence>
<name>A0A0P1BEL7_9BASI</name>